<dbReference type="GO" id="GO:0008483">
    <property type="term" value="F:transaminase activity"/>
    <property type="evidence" value="ECO:0007669"/>
    <property type="project" value="UniProtKB-KW"/>
</dbReference>
<keyword evidence="2" id="KW-0663">Pyridoxal phosphate</keyword>
<dbReference type="InterPro" id="IPR015422">
    <property type="entry name" value="PyrdxlP-dep_Trfase_small"/>
</dbReference>
<organism evidence="4 5">
    <name type="scientific">Metabacillus mangrovi</name>
    <dbReference type="NCBI Taxonomy" id="1491830"/>
    <lineage>
        <taxon>Bacteria</taxon>
        <taxon>Bacillati</taxon>
        <taxon>Bacillota</taxon>
        <taxon>Bacilli</taxon>
        <taxon>Bacillales</taxon>
        <taxon>Bacillaceae</taxon>
        <taxon>Metabacillus</taxon>
    </lineage>
</organism>
<dbReference type="Pfam" id="PF00266">
    <property type="entry name" value="Aminotran_5"/>
    <property type="match status" value="1"/>
</dbReference>
<sequence>MSELALQAYAQAAKEAYANSRSLHDEGGKASEWLAVSRRRIAALIGGSEDGLYFTGSGSEANVLAIQSLLNGAEEGKNEIIMGATEHASIRTYLDSLKSRGYVIKTVLPGKHGIITEKETAEYITDRTALITIQHANSETGLVHDIAGISRLAAEKKILFHSDCVQTFGKLPLEAESWGISALTVSSHKVHGPKGLGAAYLSPNMFWKPCIPGTSHENGFRPGTVDVPGIVSFAAAAAETVESMDREQEKMRQYREHFSRFLIKSQVGRLIEAPQPHQQLPGIMGCLLHNREGQYAMLACSQNGIAIATGSACHSGMAKPPETLLSLGIPEEEAHSFIRISTGRNTTLSHMEQVETILHRHCGAALERMTPE</sequence>
<evidence type="ECO:0000259" key="3">
    <source>
        <dbReference type="Pfam" id="PF00266"/>
    </source>
</evidence>
<keyword evidence="4" id="KW-0032">Aminotransferase</keyword>
<dbReference type="Gene3D" id="3.90.1150.10">
    <property type="entry name" value="Aspartate Aminotransferase, domain 1"/>
    <property type="match status" value="1"/>
</dbReference>
<dbReference type="EMBL" id="WMIB01000003">
    <property type="protein sequence ID" value="MTH52998.1"/>
    <property type="molecule type" value="Genomic_DNA"/>
</dbReference>
<reference evidence="4 5" key="1">
    <citation type="journal article" date="2017" name="Int. J. Syst. Evol. Microbiol.">
        <title>Bacillus mangrovi sp. nov., isolated from a sediment sample from a mangrove forest.</title>
        <authorList>
            <person name="Gupta V."/>
            <person name="Singh P.K."/>
            <person name="Korpole S."/>
            <person name="Tanuku N.R.S."/>
            <person name="Pinnaka A.K."/>
        </authorList>
    </citation>
    <scope>NUCLEOTIDE SEQUENCE [LARGE SCALE GENOMIC DNA]</scope>
    <source>
        <strain evidence="4 5">KCTC 33872</strain>
    </source>
</reference>
<gene>
    <name evidence="4" type="ORF">GKZ89_06205</name>
</gene>
<name>A0A7X2S3H1_9BACI</name>
<dbReference type="PIRSF" id="PIRSF005572">
    <property type="entry name" value="NifS"/>
    <property type="match status" value="1"/>
</dbReference>
<keyword evidence="4" id="KW-0808">Transferase</keyword>
<accession>A0A7X2S3H1</accession>
<dbReference type="InterPro" id="IPR000192">
    <property type="entry name" value="Aminotrans_V_dom"/>
</dbReference>
<comment type="caution">
    <text evidence="4">The sequence shown here is derived from an EMBL/GenBank/DDBJ whole genome shotgun (WGS) entry which is preliminary data.</text>
</comment>
<protein>
    <submittedName>
        <fullName evidence="4">Aminotransferase class V-fold PLP-dependent enzyme</fullName>
    </submittedName>
</protein>
<dbReference type="PANTHER" id="PTHR11601:SF36">
    <property type="entry name" value="CYSTEINE DESULFURASE NIFS-RELATED"/>
    <property type="match status" value="1"/>
</dbReference>
<proteinExistence type="predicted"/>
<dbReference type="InterPro" id="IPR015424">
    <property type="entry name" value="PyrdxlP-dep_Trfase"/>
</dbReference>
<dbReference type="Gene3D" id="3.40.640.10">
    <property type="entry name" value="Type I PLP-dependent aspartate aminotransferase-like (Major domain)"/>
    <property type="match status" value="1"/>
</dbReference>
<dbReference type="Proteomes" id="UP000434639">
    <property type="component" value="Unassembled WGS sequence"/>
</dbReference>
<comment type="cofactor">
    <cofactor evidence="1">
        <name>pyridoxal 5'-phosphate</name>
        <dbReference type="ChEBI" id="CHEBI:597326"/>
    </cofactor>
</comment>
<dbReference type="SUPFAM" id="SSF53383">
    <property type="entry name" value="PLP-dependent transferases"/>
    <property type="match status" value="1"/>
</dbReference>
<evidence type="ECO:0000256" key="2">
    <source>
        <dbReference type="ARBA" id="ARBA00022898"/>
    </source>
</evidence>
<dbReference type="InterPro" id="IPR015421">
    <property type="entry name" value="PyrdxlP-dep_Trfase_major"/>
</dbReference>
<feature type="domain" description="Aminotransferase class V" evidence="3">
    <location>
        <begin position="6"/>
        <end position="352"/>
    </location>
</feature>
<dbReference type="PANTHER" id="PTHR11601">
    <property type="entry name" value="CYSTEINE DESULFURYLASE FAMILY MEMBER"/>
    <property type="match status" value="1"/>
</dbReference>
<dbReference type="Gene3D" id="1.10.260.50">
    <property type="match status" value="1"/>
</dbReference>
<dbReference type="OrthoDB" id="9808002at2"/>
<dbReference type="NCBIfam" id="NF002806">
    <property type="entry name" value="PRK02948.1"/>
    <property type="match status" value="1"/>
</dbReference>
<evidence type="ECO:0000313" key="4">
    <source>
        <dbReference type="EMBL" id="MTH52998.1"/>
    </source>
</evidence>
<evidence type="ECO:0000256" key="1">
    <source>
        <dbReference type="ARBA" id="ARBA00001933"/>
    </source>
</evidence>
<dbReference type="AlphaFoldDB" id="A0A7X2S3H1"/>
<evidence type="ECO:0000313" key="5">
    <source>
        <dbReference type="Proteomes" id="UP000434639"/>
    </source>
</evidence>
<dbReference type="InterPro" id="IPR016454">
    <property type="entry name" value="Cysteine_dSase"/>
</dbReference>
<keyword evidence="5" id="KW-1185">Reference proteome</keyword>